<dbReference type="AlphaFoldDB" id="A0A857IHW6"/>
<accession>A0A857IHW6</accession>
<dbReference type="Proteomes" id="UP000463868">
    <property type="component" value="Chromosome"/>
</dbReference>
<feature type="region of interest" description="Disordered" evidence="1">
    <location>
        <begin position="54"/>
        <end position="101"/>
    </location>
</feature>
<keyword evidence="2" id="KW-1133">Transmembrane helix</keyword>
<reference evidence="3 4" key="1">
    <citation type="submission" date="2018-08" db="EMBL/GenBank/DDBJ databases">
        <title>Analysis of the genomic diversity of Mexican Acinetobacter haemolyticus clinical isolates.</title>
        <authorList>
            <person name="Castro-Jaimes S."/>
            <person name="Cevallos M.A."/>
        </authorList>
    </citation>
    <scope>NUCLEOTIDE SEQUENCE [LARGE SCALE GENOMIC DNA]</scope>
    <source>
        <strain evidence="3 4">AN43</strain>
    </source>
</reference>
<feature type="compositionally biased region" description="Polar residues" evidence="1">
    <location>
        <begin position="182"/>
        <end position="193"/>
    </location>
</feature>
<evidence type="ECO:0000256" key="2">
    <source>
        <dbReference type="SAM" id="Phobius"/>
    </source>
</evidence>
<protein>
    <submittedName>
        <fullName evidence="3">Uncharacterized protein</fullName>
    </submittedName>
</protein>
<evidence type="ECO:0000256" key="1">
    <source>
        <dbReference type="SAM" id="MobiDB-lite"/>
    </source>
</evidence>
<dbReference type="EMBL" id="CP031976">
    <property type="protein sequence ID" value="QHI12722.1"/>
    <property type="molecule type" value="Genomic_DNA"/>
</dbReference>
<name>A0A857IHW6_ACIHA</name>
<evidence type="ECO:0000313" key="3">
    <source>
        <dbReference type="EMBL" id="QHI12722.1"/>
    </source>
</evidence>
<keyword evidence="2" id="KW-0472">Membrane</keyword>
<feature type="region of interest" description="Disordered" evidence="1">
    <location>
        <begin position="113"/>
        <end position="199"/>
    </location>
</feature>
<keyword evidence="2" id="KW-0812">Transmembrane</keyword>
<feature type="compositionally biased region" description="Polar residues" evidence="1">
    <location>
        <begin position="142"/>
        <end position="152"/>
    </location>
</feature>
<dbReference type="RefSeq" id="WP_160126500.1">
    <property type="nucleotide sequence ID" value="NZ_CP031972.1"/>
</dbReference>
<feature type="transmembrane region" description="Helical" evidence="2">
    <location>
        <begin position="20"/>
        <end position="45"/>
    </location>
</feature>
<evidence type="ECO:0000313" key="4">
    <source>
        <dbReference type="Proteomes" id="UP000463868"/>
    </source>
</evidence>
<organism evidence="3 4">
    <name type="scientific">Acinetobacter haemolyticus</name>
    <dbReference type="NCBI Taxonomy" id="29430"/>
    <lineage>
        <taxon>Bacteria</taxon>
        <taxon>Pseudomonadati</taxon>
        <taxon>Pseudomonadota</taxon>
        <taxon>Gammaproteobacteria</taxon>
        <taxon>Moraxellales</taxon>
        <taxon>Moraxellaceae</taxon>
        <taxon>Acinetobacter</taxon>
    </lineage>
</organism>
<feature type="compositionally biased region" description="Low complexity" evidence="1">
    <location>
        <begin position="60"/>
        <end position="72"/>
    </location>
</feature>
<feature type="compositionally biased region" description="Basic and acidic residues" evidence="1">
    <location>
        <begin position="155"/>
        <end position="164"/>
    </location>
</feature>
<gene>
    <name evidence="3" type="ORF">AhaeAN43_04665</name>
</gene>
<sequence length="199" mass="21907">MTQERPTSLRILQTNKKKSLSPVIYVFVGFILGVIFSLIIFFVLFQTQSSAPVETHEQTEPYSTPTTSTQSSIENVSNVAEQVQHENSESEEDSSFTQPQDTDLNKFFQHSATATPTDPAHRSSPFANELNGNKPVPATISKPIQQKNTATTGAEKTKKVETEPTKTTAPKTAEPEAEAPQASVQINVTQRPFTVNELK</sequence>
<proteinExistence type="predicted"/>